<dbReference type="AlphaFoldDB" id="A0A0D7WXC6"/>
<proteinExistence type="predicted"/>
<evidence type="ECO:0000313" key="1">
    <source>
        <dbReference type="EMBL" id="KJD43373.1"/>
    </source>
</evidence>
<dbReference type="Proteomes" id="UP000032534">
    <property type="component" value="Unassembled WGS sequence"/>
</dbReference>
<name>A0A0D7WXC6_9BACL</name>
<accession>A0A0D7WXC6</accession>
<dbReference type="EMBL" id="JTHP01000059">
    <property type="protein sequence ID" value="KJD43373.1"/>
    <property type="molecule type" value="Genomic_DNA"/>
</dbReference>
<sequence length="160" mass="18461">MTQNEHLMTYTLNSGIKGTVDLSSKQVQEWIKAYRIGSKFVTVVGKQYFGLNPELVADFKVHNEYSEQRDHISMIQPAVVSKAVDVDPLAEAYSQYKTLIQVECKCGASYIEESPHKRTKWSCKECNNIVFLDRKKGMVDTEKGKAWYMTNKYYVERQSN</sequence>
<reference evidence="1 2" key="1">
    <citation type="submission" date="2014-11" db="EMBL/GenBank/DDBJ databases">
        <title>Draft Genome Sequences of Paenibacillus polymyxa NRRL B-30509 and Paenibacillus terrae NRRL B-30644, Strains from a Poultry Environment that Produce Tridecaptin A and Paenicidins.</title>
        <authorList>
            <person name="van Belkum M.J."/>
            <person name="Lohans C.T."/>
            <person name="Vederas J.C."/>
        </authorList>
    </citation>
    <scope>NUCLEOTIDE SEQUENCE [LARGE SCALE GENOMIC DNA]</scope>
    <source>
        <strain evidence="1 2">NRRL B-30644</strain>
    </source>
</reference>
<comment type="caution">
    <text evidence="1">The sequence shown here is derived from an EMBL/GenBank/DDBJ whole genome shotgun (WGS) entry which is preliminary data.</text>
</comment>
<dbReference type="RefSeq" id="WP_044648314.1">
    <property type="nucleotide sequence ID" value="NZ_JTHP01000059.1"/>
</dbReference>
<gene>
    <name evidence="1" type="ORF">QD47_22990</name>
</gene>
<evidence type="ECO:0000313" key="2">
    <source>
        <dbReference type="Proteomes" id="UP000032534"/>
    </source>
</evidence>
<organism evidence="1 2">
    <name type="scientific">Paenibacillus terrae</name>
    <dbReference type="NCBI Taxonomy" id="159743"/>
    <lineage>
        <taxon>Bacteria</taxon>
        <taxon>Bacillati</taxon>
        <taxon>Bacillota</taxon>
        <taxon>Bacilli</taxon>
        <taxon>Bacillales</taxon>
        <taxon>Paenibacillaceae</taxon>
        <taxon>Paenibacillus</taxon>
    </lineage>
</organism>
<protein>
    <submittedName>
        <fullName evidence="1">Uncharacterized protein</fullName>
    </submittedName>
</protein>
<dbReference type="PATRIC" id="fig|159743.3.peg.5115"/>
<dbReference type="OrthoDB" id="2629456at2"/>
<keyword evidence="2" id="KW-1185">Reference proteome</keyword>